<dbReference type="Proteomes" id="UP000295636">
    <property type="component" value="Unassembled WGS sequence"/>
</dbReference>
<sequence>MKISESFQDRVSYLYDGWDPVTLLGNWAGVSMVGIDPFKYAPDNIQRIDIIGNHIDYFSRSKDGNGVTNLTKNIQCDLELDKAIERWYTLETKFKWYKPTRIIMITVVLIISIFSIYIFNGIAKPGTKITEAKLKSDLGKLGNGEVKVKNKYIGMVDDDFLKDKELKTIASQVENGSHYIQVSVQNKEDFSKPLEVRYGMRVWLYLSNHELPYPISVVKIYIDKKWVMDGQDLALIQREEFQQLYSEISKAEHMNDNEIIGKLTDLWIKKHNYQRRELK</sequence>
<gene>
    <name evidence="2" type="ORF">E1757_24975</name>
</gene>
<proteinExistence type="predicted"/>
<feature type="transmembrane region" description="Helical" evidence="1">
    <location>
        <begin position="102"/>
        <end position="119"/>
    </location>
</feature>
<keyword evidence="1" id="KW-1133">Transmembrane helix</keyword>
<keyword evidence="3" id="KW-1185">Reference proteome</keyword>
<dbReference type="OrthoDB" id="3061702at2"/>
<keyword evidence="1" id="KW-0472">Membrane</keyword>
<comment type="caution">
    <text evidence="2">The sequence shown here is derived from an EMBL/GenBank/DDBJ whole genome shotgun (WGS) entry which is preliminary data.</text>
</comment>
<evidence type="ECO:0000256" key="1">
    <source>
        <dbReference type="SAM" id="Phobius"/>
    </source>
</evidence>
<evidence type="ECO:0000313" key="3">
    <source>
        <dbReference type="Proteomes" id="UP000295636"/>
    </source>
</evidence>
<evidence type="ECO:0000313" key="2">
    <source>
        <dbReference type="EMBL" id="TDF94146.1"/>
    </source>
</evidence>
<accession>A0A4R5KFT5</accession>
<reference evidence="2 3" key="1">
    <citation type="submission" date="2019-03" db="EMBL/GenBank/DDBJ databases">
        <title>This is whole genome sequence of Paenibacillus sp MS74 strain.</title>
        <authorList>
            <person name="Trinh H.N."/>
        </authorList>
    </citation>
    <scope>NUCLEOTIDE SEQUENCE [LARGE SCALE GENOMIC DNA]</scope>
    <source>
        <strain evidence="2 3">MS74</strain>
    </source>
</reference>
<dbReference type="RefSeq" id="WP_133233292.1">
    <property type="nucleotide sequence ID" value="NZ_SMRT01000014.1"/>
</dbReference>
<keyword evidence="1" id="KW-0812">Transmembrane</keyword>
<name>A0A4R5KFT5_9BACL</name>
<organism evidence="2 3">
    <name type="scientific">Paenibacillus piri</name>
    <dbReference type="NCBI Taxonomy" id="2547395"/>
    <lineage>
        <taxon>Bacteria</taxon>
        <taxon>Bacillati</taxon>
        <taxon>Bacillota</taxon>
        <taxon>Bacilli</taxon>
        <taxon>Bacillales</taxon>
        <taxon>Paenibacillaceae</taxon>
        <taxon>Paenibacillus</taxon>
    </lineage>
</organism>
<dbReference type="EMBL" id="SMRT01000014">
    <property type="protein sequence ID" value="TDF94146.1"/>
    <property type="molecule type" value="Genomic_DNA"/>
</dbReference>
<dbReference type="AlphaFoldDB" id="A0A4R5KFT5"/>
<protein>
    <submittedName>
        <fullName evidence="2">Uncharacterized protein</fullName>
    </submittedName>
</protein>